<feature type="domain" description="BRCT" evidence="14">
    <location>
        <begin position="362"/>
        <end position="452"/>
    </location>
</feature>
<keyword evidence="4" id="KW-0597">Phosphoprotein</keyword>
<dbReference type="Gene3D" id="1.10.8.60">
    <property type="match status" value="1"/>
</dbReference>
<feature type="region of interest" description="Disordered" evidence="13">
    <location>
        <begin position="446"/>
        <end position="536"/>
    </location>
</feature>
<dbReference type="GO" id="GO:0005634">
    <property type="term" value="C:nucleus"/>
    <property type="evidence" value="ECO:0007669"/>
    <property type="project" value="UniProtKB-SubCell"/>
</dbReference>
<dbReference type="InterPro" id="IPR013725">
    <property type="entry name" value="DNA_replication_fac_RFC1_C"/>
</dbReference>
<feature type="compositionally biased region" description="Basic and acidic residues" evidence="13">
    <location>
        <begin position="148"/>
        <end position="158"/>
    </location>
</feature>
<keyword evidence="8" id="KW-0238">DNA-binding</keyword>
<keyword evidence="15" id="KW-1185">Reference proteome</keyword>
<evidence type="ECO:0000256" key="9">
    <source>
        <dbReference type="ARBA" id="ARBA00023242"/>
    </source>
</evidence>
<feature type="region of interest" description="Disordered" evidence="13">
    <location>
        <begin position="582"/>
        <end position="679"/>
    </location>
</feature>
<dbReference type="Gene3D" id="3.40.50.10190">
    <property type="entry name" value="BRCT domain"/>
    <property type="match status" value="2"/>
</dbReference>
<dbReference type="GeneID" id="111356849"/>
<dbReference type="InterPro" id="IPR036420">
    <property type="entry name" value="BRCT_dom_sf"/>
</dbReference>
<dbReference type="InterPro" id="IPR003593">
    <property type="entry name" value="AAA+_ATPase"/>
</dbReference>
<feature type="region of interest" description="Disordered" evidence="13">
    <location>
        <begin position="1"/>
        <end position="340"/>
    </location>
</feature>
<dbReference type="GO" id="GO:0003689">
    <property type="term" value="F:DNA clamp loader activity"/>
    <property type="evidence" value="ECO:0007669"/>
    <property type="project" value="UniProtKB-UniRule"/>
</dbReference>
<dbReference type="InterPro" id="IPR008921">
    <property type="entry name" value="DNA_pol3_clamp-load_cplx_C"/>
</dbReference>
<comment type="subunit">
    <text evidence="11">Large subunit of the RFC complex, an heteropentameric complex consisting of RFC1 and four small subunits RFC2, RFC3, RFC4 and RFC5; the RFC complex interacts with PCNA and the interaction involves RFC1.</text>
</comment>
<dbReference type="Proteomes" id="UP000301870">
    <property type="component" value="Chromosome 2"/>
</dbReference>
<dbReference type="GO" id="GO:0003677">
    <property type="term" value="F:DNA binding"/>
    <property type="evidence" value="ECO:0007669"/>
    <property type="project" value="UniProtKB-KW"/>
</dbReference>
<dbReference type="PANTHER" id="PTHR23389:SF6">
    <property type="entry name" value="REPLICATION FACTOR C SUBUNIT 1"/>
    <property type="match status" value="1"/>
</dbReference>
<dbReference type="Gene3D" id="3.40.50.300">
    <property type="entry name" value="P-loop containing nucleotide triphosphate hydrolases"/>
    <property type="match status" value="1"/>
</dbReference>
<dbReference type="PIRSF" id="PIRSF036578">
    <property type="entry name" value="RFC1"/>
    <property type="match status" value="1"/>
</dbReference>
<gene>
    <name evidence="16" type="primary">LOC111356849</name>
</gene>
<organism evidence="15 16">
    <name type="scientific">Spodoptera litura</name>
    <name type="common">Asian cotton leafworm</name>
    <dbReference type="NCBI Taxonomy" id="69820"/>
    <lineage>
        <taxon>Eukaryota</taxon>
        <taxon>Metazoa</taxon>
        <taxon>Ecdysozoa</taxon>
        <taxon>Arthropoda</taxon>
        <taxon>Hexapoda</taxon>
        <taxon>Insecta</taxon>
        <taxon>Pterygota</taxon>
        <taxon>Neoptera</taxon>
        <taxon>Endopterygota</taxon>
        <taxon>Lepidoptera</taxon>
        <taxon>Glossata</taxon>
        <taxon>Ditrysia</taxon>
        <taxon>Noctuoidea</taxon>
        <taxon>Noctuidae</taxon>
        <taxon>Amphipyrinae</taxon>
        <taxon>Spodoptera</taxon>
    </lineage>
</organism>
<dbReference type="FunFam" id="3.40.50.300:FF:000395">
    <property type="entry name" value="Replication factor C subunit 1"/>
    <property type="match status" value="1"/>
</dbReference>
<keyword evidence="9 12" id="KW-0539">Nucleus</keyword>
<evidence type="ECO:0000256" key="12">
    <source>
        <dbReference type="PIRNR" id="PIRNR036578"/>
    </source>
</evidence>
<dbReference type="GO" id="GO:0016887">
    <property type="term" value="F:ATP hydrolysis activity"/>
    <property type="evidence" value="ECO:0007669"/>
    <property type="project" value="InterPro"/>
</dbReference>
<dbReference type="CTD" id="100035172"/>
<feature type="compositionally biased region" description="Basic and acidic residues" evidence="13">
    <location>
        <begin position="105"/>
        <end position="132"/>
    </location>
</feature>
<dbReference type="PROSITE" id="PS50172">
    <property type="entry name" value="BRCT"/>
    <property type="match status" value="1"/>
</dbReference>
<evidence type="ECO:0000313" key="16">
    <source>
        <dbReference type="RefSeq" id="XP_022827105.1"/>
    </source>
</evidence>
<dbReference type="InterPro" id="IPR003959">
    <property type="entry name" value="ATPase_AAA_core"/>
</dbReference>
<dbReference type="SUPFAM" id="SSF48019">
    <property type="entry name" value="post-AAA+ oligomerization domain-like"/>
    <property type="match status" value="1"/>
</dbReference>
<evidence type="ECO:0000256" key="8">
    <source>
        <dbReference type="ARBA" id="ARBA00023125"/>
    </source>
</evidence>
<accession>A0A9J7IXQ6</accession>
<feature type="compositionally biased region" description="Acidic residues" evidence="13">
    <location>
        <begin position="1117"/>
        <end position="1136"/>
    </location>
</feature>
<name>A0A9J7IXQ6_SPOLT</name>
<dbReference type="GO" id="GO:0006260">
    <property type="term" value="P:DNA replication"/>
    <property type="evidence" value="ECO:0007669"/>
    <property type="project" value="UniProtKB-KW"/>
</dbReference>
<evidence type="ECO:0000256" key="6">
    <source>
        <dbReference type="ARBA" id="ARBA00022741"/>
    </source>
</evidence>
<protein>
    <recommendedName>
        <fullName evidence="3 12">Replication factor C subunit 1</fullName>
    </recommendedName>
</protein>
<proteinExistence type="inferred from homology"/>
<dbReference type="CDD" id="cd00009">
    <property type="entry name" value="AAA"/>
    <property type="match status" value="1"/>
</dbReference>
<feature type="compositionally biased region" description="Basic and acidic residues" evidence="13">
    <location>
        <begin position="253"/>
        <end position="299"/>
    </location>
</feature>
<evidence type="ECO:0000256" key="13">
    <source>
        <dbReference type="SAM" id="MobiDB-lite"/>
    </source>
</evidence>
<evidence type="ECO:0000256" key="1">
    <source>
        <dbReference type="ARBA" id="ARBA00004123"/>
    </source>
</evidence>
<dbReference type="CDD" id="cd18140">
    <property type="entry name" value="HLD_clamp_RFC"/>
    <property type="match status" value="1"/>
</dbReference>
<dbReference type="Gene3D" id="1.20.272.10">
    <property type="match status" value="1"/>
</dbReference>
<feature type="compositionally biased region" description="Basic residues" evidence="13">
    <location>
        <begin position="38"/>
        <end position="48"/>
    </location>
</feature>
<dbReference type="FunFam" id="1.20.272.10:FF:000005">
    <property type="entry name" value="Replication factor C subunit 1"/>
    <property type="match status" value="1"/>
</dbReference>
<comment type="subcellular location">
    <subcellularLocation>
        <location evidence="1 12">Nucleus</location>
    </subcellularLocation>
</comment>
<feature type="compositionally biased region" description="Basic and acidic residues" evidence="13">
    <location>
        <begin position="166"/>
        <end position="177"/>
    </location>
</feature>
<dbReference type="Pfam" id="PF08519">
    <property type="entry name" value="RFC1"/>
    <property type="match status" value="1"/>
</dbReference>
<dbReference type="InterPro" id="IPR012178">
    <property type="entry name" value="RFC1"/>
</dbReference>
<dbReference type="GO" id="GO:0005524">
    <property type="term" value="F:ATP binding"/>
    <property type="evidence" value="ECO:0007669"/>
    <property type="project" value="UniProtKB-UniRule"/>
</dbReference>
<dbReference type="AlphaFoldDB" id="A0A9J7IXQ6"/>
<dbReference type="Pfam" id="PF25361">
    <property type="entry name" value="AAA_lid_RFC1"/>
    <property type="match status" value="1"/>
</dbReference>
<dbReference type="RefSeq" id="XP_022827105.1">
    <property type="nucleotide sequence ID" value="XM_022971337.1"/>
</dbReference>
<dbReference type="GO" id="GO:0006281">
    <property type="term" value="P:DNA repair"/>
    <property type="evidence" value="ECO:0007669"/>
    <property type="project" value="InterPro"/>
</dbReference>
<dbReference type="KEGG" id="sliu:111356849"/>
<dbReference type="Pfam" id="PF00533">
    <property type="entry name" value="BRCT"/>
    <property type="match status" value="2"/>
</dbReference>
<dbReference type="InterPro" id="IPR047854">
    <property type="entry name" value="RFC_lid"/>
</dbReference>
<feature type="compositionally biased region" description="Basic and acidic residues" evidence="13">
    <location>
        <begin position="446"/>
        <end position="462"/>
    </location>
</feature>
<evidence type="ECO:0000259" key="14">
    <source>
        <dbReference type="PROSITE" id="PS50172"/>
    </source>
</evidence>
<feature type="compositionally biased region" description="Basic and acidic residues" evidence="13">
    <location>
        <begin position="184"/>
        <end position="245"/>
    </location>
</feature>
<dbReference type="FunFam" id="1.10.8.60:FF:000021">
    <property type="entry name" value="Replication factor C subunit 1"/>
    <property type="match status" value="1"/>
</dbReference>
<comment type="function">
    <text evidence="10">Subunit of the replication factor C (RFC) complex which acts during elongation of primed DNA templates by DNA polymerases delta and epsilon, and is necessary for ATP-dependent loading of proliferating cell nuclear antigen (PCNA) onto primed DNA. This subunit binds to the primer-template junction. Binds the PO-B transcription element as well as other GA rich DNA sequences. Can bind single- or double-stranded DNA.</text>
</comment>
<dbReference type="FunFam" id="3.40.50.10190:FF:000001">
    <property type="entry name" value="Replication factor C subunit 1"/>
    <property type="match status" value="1"/>
</dbReference>
<dbReference type="SUPFAM" id="SSF52113">
    <property type="entry name" value="BRCT domain"/>
    <property type="match status" value="2"/>
</dbReference>
<feature type="compositionally biased region" description="Basic and acidic residues" evidence="13">
    <location>
        <begin position="611"/>
        <end position="659"/>
    </location>
</feature>
<feature type="compositionally biased region" description="Basic and acidic residues" evidence="13">
    <location>
        <begin position="582"/>
        <end position="604"/>
    </location>
</feature>
<dbReference type="SMART" id="SM00292">
    <property type="entry name" value="BRCT"/>
    <property type="match status" value="2"/>
</dbReference>
<dbReference type="SMART" id="SM00382">
    <property type="entry name" value="AAA"/>
    <property type="match status" value="1"/>
</dbReference>
<dbReference type="GO" id="GO:0005663">
    <property type="term" value="C:DNA replication factor C complex"/>
    <property type="evidence" value="ECO:0007669"/>
    <property type="project" value="InterPro"/>
</dbReference>
<dbReference type="InterPro" id="IPR001357">
    <property type="entry name" value="BRCT_dom"/>
</dbReference>
<evidence type="ECO:0000256" key="3">
    <source>
        <dbReference type="ARBA" id="ARBA00020401"/>
    </source>
</evidence>
<evidence type="ECO:0000256" key="4">
    <source>
        <dbReference type="ARBA" id="ARBA00022553"/>
    </source>
</evidence>
<evidence type="ECO:0000256" key="5">
    <source>
        <dbReference type="ARBA" id="ARBA00022705"/>
    </source>
</evidence>
<dbReference type="InterPro" id="IPR027417">
    <property type="entry name" value="P-loop_NTPase"/>
</dbReference>
<evidence type="ECO:0000256" key="2">
    <source>
        <dbReference type="ARBA" id="ARBA00006116"/>
    </source>
</evidence>
<dbReference type="Pfam" id="PF00004">
    <property type="entry name" value="AAA"/>
    <property type="match status" value="1"/>
</dbReference>
<evidence type="ECO:0000256" key="7">
    <source>
        <dbReference type="ARBA" id="ARBA00022840"/>
    </source>
</evidence>
<keyword evidence="6 12" id="KW-0547">Nucleotide-binding</keyword>
<keyword evidence="5 12" id="KW-0235">DNA replication</keyword>
<dbReference type="OrthoDB" id="446168at2759"/>
<sequence length="1171" mass="131586">MSRDIRSFFQPKKPPKPAVTVDDDDDVIPESPDVQIIKNKKKESKKRRVINDDSDEEIFSSKKKKTNDAISEKGGQTSSKNKSKSPKPALKEVKVTDMFGNYPIKRTEPLVKKKKKTELGIHSDDEFEKSLLEIDNAELEGNINNDKVTNDEKSKSSTEKVTPSKSTEESHKETKTSHEKKHKSPTETKNDEHKSSKGDKAKSDESKESKHKTDESKESRHKNDESRHKSDDAKAKKHTKDDKKPNQSTSHSNDGETKKSKIENSKRKFAEFIDGDTSDHGSKKKKVDEQEKESKHKYDGNSSVMDESMESSRKRNMNKSLNESALPDEERHERRMHSAALYKNYLNRSGPKHLGAKEIPEGKPDCLKDCAFLLTGVLDSFEKDEVAAAITKYGGCVKSGVSKKVTHVIAGEDAGPAKMAKAQELGIKIINEDEFLKMIVDRSRDNTSKTEIKKEIKREKTPSKSKSKSPKDKKDNHVDKLKSPDRSKSETKVRDKSSESKHRDKSSPKKIKAEKVEASSSSHTARNQVNTDDEDDFDKVYFLPAQVTHVIAGEDAGPAKMAKAQELGIKIINEDEFLKMIVDRSRDNTSKTEIKKEIKREKTPSKSKSKSPKDKKDNHVDKLKSPDRSKSETKVRDKSSESKHRDKSSPKKIKAEKFEASSSSHTARNQVNNVKKEVNPIQDNSNMWVEKYKPQSIKQIIGQHGDASNVKKLMNWLTKWYVNRKAKLPKPSPWAKNDDGGYYKAALLSGPPGVGKTTSVALVCKELGFDMVEFNASDTRNKTLIKEQIGQLLTTNSLSGFANGVTGKQAVTKKHVLVMDEVDGMAGNEDRGGLQELIALIKSSSVPIICMCNDRQSQKMRSLVNYCYDLRFNRPRVDQIKSAMLSICFKEGIKIPSDVLSQLIVSANQDVRQTLNLLSMWAIDPSRADADSLRKDAQTTKKDIKLGPFEAIRKVFSAEDHKTMSINDKSDLFFYDYSLAPLFVQENYLQVAPHCPKNEVLQRISEAADSISLGDLVDARIRRNQAWSLLPMQAMYSSVIPGNRLSGHMTGQIQFPAWLGKNSRATKMKRLCQEIHAHTRLRYQVKAAMTRSYNKKATALPYAPGAVKKGRAKADDEFGDDDQEEEEENNDSDPENDALIKKKKSKDTEKPTTSKGKATSKASTGKKKKEK</sequence>
<evidence type="ECO:0000256" key="11">
    <source>
        <dbReference type="ARBA" id="ARBA00064311"/>
    </source>
</evidence>
<feature type="compositionally biased region" description="Polar residues" evidence="13">
    <location>
        <begin position="518"/>
        <end position="530"/>
    </location>
</feature>
<feature type="compositionally biased region" description="Low complexity" evidence="13">
    <location>
        <begin position="1153"/>
        <end position="1163"/>
    </location>
</feature>
<dbReference type="SUPFAM" id="SSF52540">
    <property type="entry name" value="P-loop containing nucleoside triphosphate hydrolases"/>
    <property type="match status" value="1"/>
</dbReference>
<feature type="compositionally biased region" description="Polar residues" evidence="13">
    <location>
        <begin position="660"/>
        <end position="673"/>
    </location>
</feature>
<feature type="region of interest" description="Disordered" evidence="13">
    <location>
        <begin position="1108"/>
        <end position="1171"/>
    </location>
</feature>
<comment type="similarity">
    <text evidence="2 12">Belongs to the activator 1 large subunit family.</text>
</comment>
<keyword evidence="7 12" id="KW-0067">ATP-binding</keyword>
<feature type="compositionally biased region" description="Basic and acidic residues" evidence="13">
    <location>
        <begin position="469"/>
        <end position="517"/>
    </location>
</feature>
<evidence type="ECO:0000313" key="15">
    <source>
        <dbReference type="Proteomes" id="UP000301870"/>
    </source>
</evidence>
<evidence type="ECO:0000256" key="10">
    <source>
        <dbReference type="ARBA" id="ARBA00054501"/>
    </source>
</evidence>
<reference evidence="16" key="1">
    <citation type="submission" date="2025-08" db="UniProtKB">
        <authorList>
            <consortium name="RefSeq"/>
        </authorList>
    </citation>
    <scope>IDENTIFICATION</scope>
    <source>
        <strain evidence="16">Ishihara</strain>
        <tissue evidence="16">Whole body</tissue>
    </source>
</reference>
<dbReference type="PANTHER" id="PTHR23389">
    <property type="entry name" value="CHROMOSOME TRANSMISSION FIDELITY FACTOR 18"/>
    <property type="match status" value="1"/>
</dbReference>